<evidence type="ECO:0000313" key="3">
    <source>
        <dbReference type="Proteomes" id="UP001243009"/>
    </source>
</evidence>
<evidence type="ECO:0000259" key="1">
    <source>
        <dbReference type="Pfam" id="PF12760"/>
    </source>
</evidence>
<name>A0ABT9DVQ4_9PROT</name>
<reference evidence="2 3" key="1">
    <citation type="submission" date="2023-08" db="EMBL/GenBank/DDBJ databases">
        <title>The draft genome sequence of Paracraurococcus sp. LOR1-02.</title>
        <authorList>
            <person name="Kingkaew E."/>
            <person name="Tanasupawat S."/>
        </authorList>
    </citation>
    <scope>NUCLEOTIDE SEQUENCE [LARGE SCALE GENOMIC DNA]</scope>
    <source>
        <strain evidence="2 3">LOR1-02</strain>
    </source>
</reference>
<protein>
    <submittedName>
        <fullName evidence="2">IS1595 family transposase</fullName>
    </submittedName>
</protein>
<feature type="domain" description="Transposase zinc-ribbon" evidence="1">
    <location>
        <begin position="23"/>
        <end position="57"/>
    </location>
</feature>
<sequence length="59" mass="6615">MAQHFLLSARARTLTIASVLRMSDRDAETMFASIRWAETDGKAVCPHCACPTCYEARRP</sequence>
<dbReference type="Pfam" id="PF12760">
    <property type="entry name" value="Zn_ribbon_IS1595"/>
    <property type="match status" value="1"/>
</dbReference>
<comment type="caution">
    <text evidence="2">The sequence shown here is derived from an EMBL/GenBank/DDBJ whole genome shotgun (WGS) entry which is preliminary data.</text>
</comment>
<evidence type="ECO:0000313" key="2">
    <source>
        <dbReference type="EMBL" id="MDO9707982.1"/>
    </source>
</evidence>
<dbReference type="EMBL" id="JAUTWS010000004">
    <property type="protein sequence ID" value="MDO9707982.1"/>
    <property type="molecule type" value="Genomic_DNA"/>
</dbReference>
<feature type="non-terminal residue" evidence="2">
    <location>
        <position position="59"/>
    </location>
</feature>
<accession>A0ABT9DVQ4</accession>
<organism evidence="2 3">
    <name type="scientific">Paracraurococcus lichenis</name>
    <dbReference type="NCBI Taxonomy" id="3064888"/>
    <lineage>
        <taxon>Bacteria</taxon>
        <taxon>Pseudomonadati</taxon>
        <taxon>Pseudomonadota</taxon>
        <taxon>Alphaproteobacteria</taxon>
        <taxon>Acetobacterales</taxon>
        <taxon>Roseomonadaceae</taxon>
        <taxon>Paracraurococcus</taxon>
    </lineage>
</organism>
<dbReference type="Proteomes" id="UP001243009">
    <property type="component" value="Unassembled WGS sequence"/>
</dbReference>
<dbReference type="InterPro" id="IPR024442">
    <property type="entry name" value="Transposase_Zn_ribbon"/>
</dbReference>
<gene>
    <name evidence="2" type="ORF">Q7A36_06480</name>
</gene>
<keyword evidence="3" id="KW-1185">Reference proteome</keyword>
<proteinExistence type="predicted"/>